<sequence length="99" mass="10524">MAKTLDELRAEKAAIERRIRQQASKKAADTRKAQTRQKIIVGGALAAGLASGQLRLCVAKPDGGWVMAGADSGGDLALMLERYVTRPSDREALGLPPLP</sequence>
<evidence type="ECO:0000313" key="1">
    <source>
        <dbReference type="EMBL" id="CRY94487.1"/>
    </source>
</evidence>
<dbReference type="EMBL" id="LN852936">
    <property type="protein sequence ID" value="CRY94487.1"/>
    <property type="molecule type" value="Genomic_DNA"/>
</dbReference>
<reference evidence="1" key="2">
    <citation type="submission" date="2015-07" db="EMBL/GenBank/DDBJ databases">
        <title>Plasmids, circular viruses and viroids from rat gut.</title>
        <authorList>
            <person name="Jorgensen T.J."/>
            <person name="Hansen M.A."/>
            <person name="Xu Z."/>
            <person name="Tabak M.A."/>
            <person name="Sorensen S.J."/>
            <person name="Hansen L.H."/>
        </authorList>
    </citation>
    <scope>NUCLEOTIDE SEQUENCE</scope>
    <source>
        <plasmid evidence="1">pRGRH0264</plasmid>
    </source>
</reference>
<geneLocation type="plasmid" evidence="1">
    <name>pRGRH0264</name>
</geneLocation>
<reference evidence="1" key="1">
    <citation type="submission" date="2015-06" db="EMBL/GenBank/DDBJ databases">
        <authorList>
            <person name="Joergensen T."/>
        </authorList>
    </citation>
    <scope>NUCLEOTIDE SEQUENCE</scope>
    <source>
        <plasmid evidence="1">pRGRH0264</plasmid>
    </source>
</reference>
<dbReference type="AlphaFoldDB" id="A0A0H5QEF7"/>
<protein>
    <recommendedName>
        <fullName evidence="2">Mobilization protein</fullName>
    </recommendedName>
</protein>
<name>A0A0H5QEF7_9ZZZZ</name>
<proteinExistence type="predicted"/>
<accession>A0A0H5QEF7</accession>
<evidence type="ECO:0008006" key="2">
    <source>
        <dbReference type="Google" id="ProtNLM"/>
    </source>
</evidence>
<organism evidence="1">
    <name type="scientific">uncultured prokaryote</name>
    <dbReference type="NCBI Taxonomy" id="198431"/>
    <lineage>
        <taxon>unclassified sequences</taxon>
        <taxon>environmental samples</taxon>
    </lineage>
</organism>
<keyword evidence="1" id="KW-0614">Plasmid</keyword>